<accession>A0AAW1ZWD4</accession>
<evidence type="ECO:0000256" key="1">
    <source>
        <dbReference type="SAM" id="MobiDB-lite"/>
    </source>
</evidence>
<name>A0AAW1ZWD4_CULAL</name>
<reference evidence="2 3" key="1">
    <citation type="submission" date="2024-05" db="EMBL/GenBank/DDBJ databases">
        <title>A high-quality chromosomal-level genome assembly of Topmouth culter (Culter alburnus).</title>
        <authorList>
            <person name="Zhao H."/>
        </authorList>
    </citation>
    <scope>NUCLEOTIDE SEQUENCE [LARGE SCALE GENOMIC DNA]</scope>
    <source>
        <strain evidence="2">CATC2023</strain>
        <tissue evidence="2">Muscle</tissue>
    </source>
</reference>
<comment type="caution">
    <text evidence="2">The sequence shown here is derived from an EMBL/GenBank/DDBJ whole genome shotgun (WGS) entry which is preliminary data.</text>
</comment>
<dbReference type="Proteomes" id="UP001479290">
    <property type="component" value="Unassembled WGS sequence"/>
</dbReference>
<evidence type="ECO:0000313" key="2">
    <source>
        <dbReference type="EMBL" id="KAK9964766.1"/>
    </source>
</evidence>
<gene>
    <name evidence="2" type="ORF">ABG768_005910</name>
</gene>
<feature type="region of interest" description="Disordered" evidence="1">
    <location>
        <begin position="1"/>
        <end position="44"/>
    </location>
</feature>
<organism evidence="2 3">
    <name type="scientific">Culter alburnus</name>
    <name type="common">Topmouth culter</name>
    <dbReference type="NCBI Taxonomy" id="194366"/>
    <lineage>
        <taxon>Eukaryota</taxon>
        <taxon>Metazoa</taxon>
        <taxon>Chordata</taxon>
        <taxon>Craniata</taxon>
        <taxon>Vertebrata</taxon>
        <taxon>Euteleostomi</taxon>
        <taxon>Actinopterygii</taxon>
        <taxon>Neopterygii</taxon>
        <taxon>Teleostei</taxon>
        <taxon>Ostariophysi</taxon>
        <taxon>Cypriniformes</taxon>
        <taxon>Xenocyprididae</taxon>
        <taxon>Xenocypridinae</taxon>
        <taxon>Culter</taxon>
    </lineage>
</organism>
<evidence type="ECO:0000313" key="3">
    <source>
        <dbReference type="Proteomes" id="UP001479290"/>
    </source>
</evidence>
<proteinExistence type="predicted"/>
<sequence length="129" mass="14626">MGVVVEEGATDKVREGGGLQEKGAVLWRQTAGKERTGQDREKGGFYQRKERKLCHELEEQRERKIKREKKQLKYCEQTGIVPPEQTGETRGGSHAEHYGYVSNSTVFITPSQCTRVQITTAAHKSFEVM</sequence>
<protein>
    <submittedName>
        <fullName evidence="2">Uncharacterized protein</fullName>
    </submittedName>
</protein>
<feature type="compositionally biased region" description="Basic and acidic residues" evidence="1">
    <location>
        <begin position="31"/>
        <end position="43"/>
    </location>
</feature>
<dbReference type="EMBL" id="JAWDJR010000013">
    <property type="protein sequence ID" value="KAK9964766.1"/>
    <property type="molecule type" value="Genomic_DNA"/>
</dbReference>
<dbReference type="AlphaFoldDB" id="A0AAW1ZWD4"/>
<keyword evidence="3" id="KW-1185">Reference proteome</keyword>